<sequence>MDDLFQAILVMMSLSLAVGILSAVLVGPSKVGPGDLGPGDLDPGKKMASTRQGQGVVLMLTIVVTCMFAFLFYSAGRLYWAKWIDDSAVIVWSNFTPLLAAIAAGIVYRLPNTPHWRQSLLAMSLGFASLATVLWPFVGVWLRPPPEGGDEVFRGITLQTSWATCSPCAAATFLRAGGIEASEKELIPLCLTDESGTPTLGLFRGVKWMANRHHRDVQALTLSLDQLESENIWPVLIMVELPISGVDDPRYADQWGWVPGLGHSVVLLGKNSRGGFVVADPAVGAEIWTRADLEVLWHGNAIRFSE</sequence>
<gene>
    <name evidence="2" type="ORF">GCM10023156_63840</name>
</gene>
<evidence type="ECO:0000313" key="2">
    <source>
        <dbReference type="EMBL" id="GAA4470503.1"/>
    </source>
</evidence>
<feature type="transmembrane region" description="Helical" evidence="1">
    <location>
        <begin position="120"/>
        <end position="142"/>
    </location>
</feature>
<name>A0ABP8NPA0_9BACT</name>
<keyword evidence="3" id="KW-1185">Reference proteome</keyword>
<evidence type="ECO:0000256" key="1">
    <source>
        <dbReference type="SAM" id="Phobius"/>
    </source>
</evidence>
<dbReference type="RefSeq" id="WP_345327757.1">
    <property type="nucleotide sequence ID" value="NZ_BAABGA010000112.1"/>
</dbReference>
<dbReference type="Gene3D" id="3.90.70.10">
    <property type="entry name" value="Cysteine proteinases"/>
    <property type="match status" value="1"/>
</dbReference>
<accession>A0ABP8NPA0</accession>
<feature type="transmembrane region" description="Helical" evidence="1">
    <location>
        <begin position="55"/>
        <end position="75"/>
    </location>
</feature>
<evidence type="ECO:0000313" key="3">
    <source>
        <dbReference type="Proteomes" id="UP001500840"/>
    </source>
</evidence>
<keyword evidence="1" id="KW-0812">Transmembrane</keyword>
<dbReference type="EMBL" id="BAABGA010000112">
    <property type="protein sequence ID" value="GAA4470503.1"/>
    <property type="molecule type" value="Genomic_DNA"/>
</dbReference>
<proteinExistence type="predicted"/>
<feature type="transmembrane region" description="Helical" evidence="1">
    <location>
        <begin position="6"/>
        <end position="26"/>
    </location>
</feature>
<keyword evidence="1" id="KW-0472">Membrane</keyword>
<feature type="transmembrane region" description="Helical" evidence="1">
    <location>
        <begin position="87"/>
        <end position="108"/>
    </location>
</feature>
<keyword evidence="1" id="KW-1133">Transmembrane helix</keyword>
<comment type="caution">
    <text evidence="2">The sequence shown here is derived from an EMBL/GenBank/DDBJ whole genome shotgun (WGS) entry which is preliminary data.</text>
</comment>
<reference evidence="3" key="1">
    <citation type="journal article" date="2019" name="Int. J. Syst. Evol. Microbiol.">
        <title>The Global Catalogue of Microorganisms (GCM) 10K type strain sequencing project: providing services to taxonomists for standard genome sequencing and annotation.</title>
        <authorList>
            <consortium name="The Broad Institute Genomics Platform"/>
            <consortium name="The Broad Institute Genome Sequencing Center for Infectious Disease"/>
            <person name="Wu L."/>
            <person name="Ma J."/>
        </authorList>
    </citation>
    <scope>NUCLEOTIDE SEQUENCE [LARGE SCALE GENOMIC DNA]</scope>
    <source>
        <strain evidence="3">JCM 17759</strain>
    </source>
</reference>
<protein>
    <submittedName>
        <fullName evidence="2">C39 family peptidase</fullName>
    </submittedName>
</protein>
<organism evidence="2 3">
    <name type="scientific">Novipirellula rosea</name>
    <dbReference type="NCBI Taxonomy" id="1031540"/>
    <lineage>
        <taxon>Bacteria</taxon>
        <taxon>Pseudomonadati</taxon>
        <taxon>Planctomycetota</taxon>
        <taxon>Planctomycetia</taxon>
        <taxon>Pirellulales</taxon>
        <taxon>Pirellulaceae</taxon>
        <taxon>Novipirellula</taxon>
    </lineage>
</organism>
<dbReference type="Proteomes" id="UP001500840">
    <property type="component" value="Unassembled WGS sequence"/>
</dbReference>